<protein>
    <submittedName>
        <fullName evidence="2">Uncharacterized protein</fullName>
    </submittedName>
</protein>
<evidence type="ECO:0000313" key="2">
    <source>
        <dbReference type="EMBL" id="QDU61957.1"/>
    </source>
</evidence>
<dbReference type="KEGG" id="knv:Pan216_28230"/>
<reference evidence="2 3" key="1">
    <citation type="submission" date="2019-02" db="EMBL/GenBank/DDBJ databases">
        <title>Deep-cultivation of Planctomycetes and their phenomic and genomic characterization uncovers novel biology.</title>
        <authorList>
            <person name="Wiegand S."/>
            <person name="Jogler M."/>
            <person name="Boedeker C."/>
            <person name="Pinto D."/>
            <person name="Vollmers J."/>
            <person name="Rivas-Marin E."/>
            <person name="Kohn T."/>
            <person name="Peeters S.H."/>
            <person name="Heuer A."/>
            <person name="Rast P."/>
            <person name="Oberbeckmann S."/>
            <person name="Bunk B."/>
            <person name="Jeske O."/>
            <person name="Meyerdierks A."/>
            <person name="Storesund J.E."/>
            <person name="Kallscheuer N."/>
            <person name="Luecker S."/>
            <person name="Lage O.M."/>
            <person name="Pohl T."/>
            <person name="Merkel B.J."/>
            <person name="Hornburger P."/>
            <person name="Mueller R.-W."/>
            <person name="Bruemmer F."/>
            <person name="Labrenz M."/>
            <person name="Spormann A.M."/>
            <person name="Op den Camp H."/>
            <person name="Overmann J."/>
            <person name="Amann R."/>
            <person name="Jetten M.S.M."/>
            <person name="Mascher T."/>
            <person name="Medema M.H."/>
            <person name="Devos D.P."/>
            <person name="Kaster A.-K."/>
            <person name="Ovreas L."/>
            <person name="Rohde M."/>
            <person name="Galperin M.Y."/>
            <person name="Jogler C."/>
        </authorList>
    </citation>
    <scope>NUCLEOTIDE SEQUENCE [LARGE SCALE GENOMIC DNA]</scope>
    <source>
        <strain evidence="2 3">Pan216</strain>
    </source>
</reference>
<name>A0A518B4R3_9BACT</name>
<evidence type="ECO:0000313" key="3">
    <source>
        <dbReference type="Proteomes" id="UP000317093"/>
    </source>
</evidence>
<proteinExistence type="predicted"/>
<dbReference type="EMBL" id="CP036279">
    <property type="protein sequence ID" value="QDU61957.1"/>
    <property type="molecule type" value="Genomic_DNA"/>
</dbReference>
<accession>A0A518B4R3</accession>
<organism evidence="2 3">
    <name type="scientific">Kolteria novifilia</name>
    <dbReference type="NCBI Taxonomy" id="2527975"/>
    <lineage>
        <taxon>Bacteria</taxon>
        <taxon>Pseudomonadati</taxon>
        <taxon>Planctomycetota</taxon>
        <taxon>Planctomycetia</taxon>
        <taxon>Kolteriales</taxon>
        <taxon>Kolteriaceae</taxon>
        <taxon>Kolteria</taxon>
    </lineage>
</organism>
<dbReference type="Proteomes" id="UP000317093">
    <property type="component" value="Chromosome"/>
</dbReference>
<sequence length="144" mass="16569">MLSRKQQVSSNRSNQPTRNPRIDEPLADIFERVTIWRLSVKEARRELLGDGRWKLTATVEARKFHIHGWGEETEAELDTPISLAAFSGVGFAKEEVIWAEDRRLSPGRNIIELELDEKPTRFGIDPYLLLVDPNPHDNVRRVAN</sequence>
<feature type="compositionally biased region" description="Polar residues" evidence="1">
    <location>
        <begin position="1"/>
        <end position="18"/>
    </location>
</feature>
<dbReference type="AlphaFoldDB" id="A0A518B4R3"/>
<feature type="region of interest" description="Disordered" evidence="1">
    <location>
        <begin position="1"/>
        <end position="23"/>
    </location>
</feature>
<evidence type="ECO:0000256" key="1">
    <source>
        <dbReference type="SAM" id="MobiDB-lite"/>
    </source>
</evidence>
<gene>
    <name evidence="2" type="ORF">Pan216_28230</name>
</gene>
<keyword evidence="3" id="KW-1185">Reference proteome</keyword>